<dbReference type="RefSeq" id="WP_080397382.1">
    <property type="nucleotide sequence ID" value="NZ_LJRI01001403.1"/>
</dbReference>
<evidence type="ECO:0000256" key="3">
    <source>
        <dbReference type="ARBA" id="ARBA00022676"/>
    </source>
</evidence>
<keyword evidence="4" id="KW-0808">Transferase</keyword>
<keyword evidence="2" id="KW-1003">Cell membrane</keyword>
<evidence type="ECO:0000256" key="4">
    <source>
        <dbReference type="ARBA" id="ARBA00022679"/>
    </source>
</evidence>
<dbReference type="EMBL" id="LJRI01001403">
    <property type="protein sequence ID" value="KPY62525.1"/>
    <property type="molecule type" value="Genomic_DNA"/>
</dbReference>
<dbReference type="InterPro" id="IPR050297">
    <property type="entry name" value="LipidA_mod_glycosyltrf_83"/>
</dbReference>
<comment type="subcellular location">
    <subcellularLocation>
        <location evidence="1">Cell membrane</location>
        <topology evidence="1">Multi-pass membrane protein</topology>
    </subcellularLocation>
</comment>
<gene>
    <name evidence="8" type="ORF">ALO94_01141</name>
</gene>
<dbReference type="PANTHER" id="PTHR33908">
    <property type="entry name" value="MANNOSYLTRANSFERASE YKCB-RELATED"/>
    <property type="match status" value="1"/>
</dbReference>
<keyword evidence="6" id="KW-1133">Transmembrane helix</keyword>
<evidence type="ECO:0000313" key="9">
    <source>
        <dbReference type="Proteomes" id="UP000050384"/>
    </source>
</evidence>
<keyword evidence="5" id="KW-0812">Transmembrane</keyword>
<comment type="caution">
    <text evidence="8">The sequence shown here is derived from an EMBL/GenBank/DDBJ whole genome shotgun (WGS) entry which is preliminary data.</text>
</comment>
<proteinExistence type="predicted"/>
<dbReference type="PATRIC" id="fig|264459.3.peg.2064"/>
<reference evidence="8 9" key="1">
    <citation type="submission" date="2015-09" db="EMBL/GenBank/DDBJ databases">
        <title>Genome announcement of multiple Pseudomonas syringae strains.</title>
        <authorList>
            <person name="Thakur S."/>
            <person name="Wang P.W."/>
            <person name="Gong Y."/>
            <person name="Weir B.S."/>
            <person name="Guttman D.S."/>
        </authorList>
    </citation>
    <scope>NUCLEOTIDE SEQUENCE [LARGE SCALE GENOMIC DNA]</scope>
    <source>
        <strain evidence="8 9">ICMP16929</strain>
    </source>
</reference>
<organism evidence="8 9">
    <name type="scientific">Pseudomonas syringae pv. spinaceae</name>
    <dbReference type="NCBI Taxonomy" id="264459"/>
    <lineage>
        <taxon>Bacteria</taxon>
        <taxon>Pseudomonadati</taxon>
        <taxon>Pseudomonadota</taxon>
        <taxon>Gammaproteobacteria</taxon>
        <taxon>Pseudomonadales</taxon>
        <taxon>Pseudomonadaceae</taxon>
        <taxon>Pseudomonas</taxon>
        <taxon>Pseudomonas syringae</taxon>
    </lineage>
</organism>
<evidence type="ECO:0000256" key="5">
    <source>
        <dbReference type="ARBA" id="ARBA00022692"/>
    </source>
</evidence>
<evidence type="ECO:0000313" key="8">
    <source>
        <dbReference type="EMBL" id="KPY62525.1"/>
    </source>
</evidence>
<dbReference type="PANTHER" id="PTHR33908:SF11">
    <property type="entry name" value="MEMBRANE PROTEIN"/>
    <property type="match status" value="1"/>
</dbReference>
<sequence>MPENTVHHDHTETLKPRYQLMLAVVYFFVLILWSIGISFHGGPDESTHFFLLEYLKTFHELPSSAEPLQPFTGNLSGYTWHPGEFWYHGLPFPHVIGAMISSYGLSWLLPADLAYLSARCFNWILGAVFICALYRVAHRAGMTKKSAALSALIISLIPQVSFVFSYFNSDAYGLTSIALLLSSLLGYLKTPTKYSAICFGAALGLMFLAKLYFLPALVFAGVMLIAYRYSGEQRVAKLLPLSLMVAILISAPMLIITYIKYGEITGISGQLDFVAMHKFSPAQGFGTCYIKCTDHFIDMTTILPWLSLATKSYFSVTGWMNVYIPDSYYMGAALLLILITLTAMFQTARAYTLPDKKKFILDNLLPLIMILGLFPSIIIFSLIASQNTLPQPQGRYLFVTIPFLAIIIAIATTKCASNLTSASITRTAKSRQFHMKWLFIVTLWMAWTNLVAWSANTLSQPNLQKSAIGRPLSEAVQETSGSINSTGAFLNAAELPKRLRIDGGEFSLKAPVSSAILRGNVDVIRQTSEGLFIRGWSYIEPNDGIPLYVIAVEEGKIVGTLNIDGKRQDVAAAIGEKSALRTGYEGTFLLGYPAEKCDLKLYTVSSSFKIFAMPDVCASISRLSH</sequence>
<dbReference type="Proteomes" id="UP000050384">
    <property type="component" value="Unassembled WGS sequence"/>
</dbReference>
<protein>
    <submittedName>
        <fullName evidence="8">Membrane protein</fullName>
    </submittedName>
</protein>
<evidence type="ECO:0000256" key="7">
    <source>
        <dbReference type="ARBA" id="ARBA00023136"/>
    </source>
</evidence>
<name>A0A0Q0CQB5_PSESX</name>
<evidence type="ECO:0000256" key="6">
    <source>
        <dbReference type="ARBA" id="ARBA00022989"/>
    </source>
</evidence>
<dbReference type="GO" id="GO:0009103">
    <property type="term" value="P:lipopolysaccharide biosynthetic process"/>
    <property type="evidence" value="ECO:0007669"/>
    <property type="project" value="UniProtKB-ARBA"/>
</dbReference>
<dbReference type="GO" id="GO:0016763">
    <property type="term" value="F:pentosyltransferase activity"/>
    <property type="evidence" value="ECO:0007669"/>
    <property type="project" value="TreeGrafter"/>
</dbReference>
<accession>A0A0Q0CQB5</accession>
<evidence type="ECO:0000256" key="2">
    <source>
        <dbReference type="ARBA" id="ARBA00022475"/>
    </source>
</evidence>
<keyword evidence="7" id="KW-0472">Membrane</keyword>
<keyword evidence="3" id="KW-0328">Glycosyltransferase</keyword>
<dbReference type="AlphaFoldDB" id="A0A0Q0CQB5"/>
<dbReference type="GO" id="GO:0005886">
    <property type="term" value="C:plasma membrane"/>
    <property type="evidence" value="ECO:0007669"/>
    <property type="project" value="UniProtKB-SubCell"/>
</dbReference>
<evidence type="ECO:0000256" key="1">
    <source>
        <dbReference type="ARBA" id="ARBA00004651"/>
    </source>
</evidence>